<gene>
    <name evidence="3" type="ORF">PSFLO_06621</name>
</gene>
<evidence type="ECO:0000256" key="1">
    <source>
        <dbReference type="SAM" id="MobiDB-lite"/>
    </source>
</evidence>
<protein>
    <recommendedName>
        <fullName evidence="5">Secreted protein</fullName>
    </recommendedName>
</protein>
<name>A0A5C3FCK5_9BASI</name>
<evidence type="ECO:0000313" key="4">
    <source>
        <dbReference type="Proteomes" id="UP000323386"/>
    </source>
</evidence>
<evidence type="ECO:0000313" key="3">
    <source>
        <dbReference type="EMBL" id="SPO41139.1"/>
    </source>
</evidence>
<organism evidence="3 4">
    <name type="scientific">Pseudozyma flocculosa</name>
    <dbReference type="NCBI Taxonomy" id="84751"/>
    <lineage>
        <taxon>Eukaryota</taxon>
        <taxon>Fungi</taxon>
        <taxon>Dikarya</taxon>
        <taxon>Basidiomycota</taxon>
        <taxon>Ustilaginomycotina</taxon>
        <taxon>Ustilaginomycetes</taxon>
        <taxon>Ustilaginales</taxon>
        <taxon>Ustilaginaceae</taxon>
        <taxon>Pseudozyma</taxon>
    </lineage>
</organism>
<evidence type="ECO:0000256" key="2">
    <source>
        <dbReference type="SAM" id="SignalP"/>
    </source>
</evidence>
<dbReference type="AlphaFoldDB" id="A0A5C3FCK5"/>
<reference evidence="3 4" key="1">
    <citation type="submission" date="2018-03" db="EMBL/GenBank/DDBJ databases">
        <authorList>
            <person name="Guldener U."/>
        </authorList>
    </citation>
    <scope>NUCLEOTIDE SEQUENCE [LARGE SCALE GENOMIC DNA]</scope>
    <source>
        <strain evidence="3 4">DAOM196992</strain>
    </source>
</reference>
<feature type="signal peptide" evidence="2">
    <location>
        <begin position="1"/>
        <end position="34"/>
    </location>
</feature>
<feature type="region of interest" description="Disordered" evidence="1">
    <location>
        <begin position="110"/>
        <end position="129"/>
    </location>
</feature>
<keyword evidence="4" id="KW-1185">Reference proteome</keyword>
<keyword evidence="2" id="KW-0732">Signal</keyword>
<accession>A0A5C3FCK5</accession>
<evidence type="ECO:0008006" key="5">
    <source>
        <dbReference type="Google" id="ProtNLM"/>
    </source>
</evidence>
<sequence>MILGLFCCRAPSWRGRSLLTLSLVFSSASSPATTIATDTDTTTIVASRIATIRRPIRQPASEEDAAVPQHEQPTEPNQPVRRPFSQVQTPPASALCPACSFFFQRATHITSQQQRQAGRQGRRARPEGN</sequence>
<feature type="chain" id="PRO_5023037889" description="Secreted protein" evidence="2">
    <location>
        <begin position="35"/>
        <end position="129"/>
    </location>
</feature>
<dbReference type="EMBL" id="OOIP01000025">
    <property type="protein sequence ID" value="SPO41139.1"/>
    <property type="molecule type" value="Genomic_DNA"/>
</dbReference>
<proteinExistence type="predicted"/>
<dbReference type="Proteomes" id="UP000323386">
    <property type="component" value="Unassembled WGS sequence"/>
</dbReference>
<feature type="region of interest" description="Disordered" evidence="1">
    <location>
        <begin position="54"/>
        <end position="92"/>
    </location>
</feature>